<protein>
    <submittedName>
        <fullName evidence="1">Uncharacterized protein</fullName>
    </submittedName>
</protein>
<name>A0A0J9SKL6_PLAV1</name>
<accession>A0A0J9SKL6</accession>
<dbReference type="Proteomes" id="UP000053327">
    <property type="component" value="Unassembled WGS sequence"/>
</dbReference>
<evidence type="ECO:0000313" key="2">
    <source>
        <dbReference type="Proteomes" id="UP000053327"/>
    </source>
</evidence>
<sequence length="205" mass="24113">YNFIANSAFYKIYKEFDKPCNEYYLDINASCPKGDIENSPFSKKVINILKDLYSNLYRVYFTSIGSSNDYFVQNLDDVEKIGCICLKYWLYHQIVSKGINESQIKELFNGYTQYINGKIDNNGDRDNNYCNFNELSLNEINTLKNIYAFYAFLYDNDNNIETCDSEKCKYTNYFGKGLDDFFNSIKKCSIDPSNKNYCNQFNEFI</sequence>
<organism evidence="1 2">
    <name type="scientific">Plasmodium vivax (strain Brazil I)</name>
    <dbReference type="NCBI Taxonomy" id="1033975"/>
    <lineage>
        <taxon>Eukaryota</taxon>
        <taxon>Sar</taxon>
        <taxon>Alveolata</taxon>
        <taxon>Apicomplexa</taxon>
        <taxon>Aconoidasida</taxon>
        <taxon>Haemosporida</taxon>
        <taxon>Plasmodiidae</taxon>
        <taxon>Plasmodium</taxon>
        <taxon>Plasmodium (Plasmodium)</taxon>
    </lineage>
</organism>
<reference evidence="1 2" key="1">
    <citation type="submission" date="2011-08" db="EMBL/GenBank/DDBJ databases">
        <title>The Genome Sequence of Plasmodium vivax Brazil I.</title>
        <authorList>
            <consortium name="The Broad Institute Genome Sequencing Platform"/>
            <consortium name="The Broad Institute Genome Sequencing Center for Infectious Disease"/>
            <person name="Neafsey D."/>
            <person name="Carlton J."/>
            <person name="Barnwell J."/>
            <person name="Collins W."/>
            <person name="Escalante A."/>
            <person name="Mullikin J."/>
            <person name="Saul A."/>
            <person name="Guigo R."/>
            <person name="Camara F."/>
            <person name="Young S.K."/>
            <person name="Zeng Q."/>
            <person name="Gargeya S."/>
            <person name="Fitzgerald M."/>
            <person name="Haas B."/>
            <person name="Abouelleil A."/>
            <person name="Alvarado L."/>
            <person name="Arachchi H.M."/>
            <person name="Berlin A."/>
            <person name="Brown A."/>
            <person name="Chapman S.B."/>
            <person name="Chen Z."/>
            <person name="Dunbar C."/>
            <person name="Freedman E."/>
            <person name="Gearin G."/>
            <person name="Gellesch M."/>
            <person name="Goldberg J."/>
            <person name="Griggs A."/>
            <person name="Gujja S."/>
            <person name="Heiman D."/>
            <person name="Howarth C."/>
            <person name="Larson L."/>
            <person name="Lui A."/>
            <person name="MacDonald P.J.P."/>
            <person name="Montmayeur A."/>
            <person name="Murphy C."/>
            <person name="Neiman D."/>
            <person name="Pearson M."/>
            <person name="Priest M."/>
            <person name="Roberts A."/>
            <person name="Saif S."/>
            <person name="Shea T."/>
            <person name="Shenoy N."/>
            <person name="Sisk P."/>
            <person name="Stolte C."/>
            <person name="Sykes S."/>
            <person name="Wortman J."/>
            <person name="Nusbaum C."/>
            <person name="Birren B."/>
        </authorList>
    </citation>
    <scope>NUCLEOTIDE SEQUENCE [LARGE SCALE GENOMIC DNA]</scope>
    <source>
        <strain evidence="1 2">Brazil I</strain>
    </source>
</reference>
<dbReference type="EMBL" id="KQ234958">
    <property type="protein sequence ID" value="KMZ83201.1"/>
    <property type="molecule type" value="Genomic_DNA"/>
</dbReference>
<dbReference type="OrthoDB" id="10334926at2759"/>
<evidence type="ECO:0000313" key="1">
    <source>
        <dbReference type="EMBL" id="KMZ83201.1"/>
    </source>
</evidence>
<gene>
    <name evidence="1" type="ORF">PVBG_06397</name>
</gene>
<proteinExistence type="predicted"/>
<feature type="non-terminal residue" evidence="1">
    <location>
        <position position="1"/>
    </location>
</feature>
<dbReference type="AlphaFoldDB" id="A0A0J9SKL6"/>
<feature type="non-terminal residue" evidence="1">
    <location>
        <position position="205"/>
    </location>
</feature>